<evidence type="ECO:0000256" key="9">
    <source>
        <dbReference type="SAM" id="MobiDB-lite"/>
    </source>
</evidence>
<dbReference type="InterPro" id="IPR024603">
    <property type="entry name" value="COG_complex_COG2_C"/>
</dbReference>
<keyword evidence="5" id="KW-0653">Protein transport</keyword>
<evidence type="ECO:0000313" key="13">
    <source>
        <dbReference type="Proteomes" id="UP000494165"/>
    </source>
</evidence>
<feature type="domain" description="COG complex component COG2 C-terminal" evidence="11">
    <location>
        <begin position="353"/>
        <end position="636"/>
    </location>
</feature>
<dbReference type="Pfam" id="PF12022">
    <property type="entry name" value="COG2_C"/>
    <property type="match status" value="1"/>
</dbReference>
<evidence type="ECO:0000259" key="10">
    <source>
        <dbReference type="Pfam" id="PF06148"/>
    </source>
</evidence>
<evidence type="ECO:0000256" key="6">
    <source>
        <dbReference type="ARBA" id="ARBA00023034"/>
    </source>
</evidence>
<keyword evidence="13" id="KW-1185">Reference proteome</keyword>
<sequence>MAFILENQELCFDRGDFDKDDFSVDNFLDSRGTNFEILRDDLGRYLKDLRSAMIELINQDYSDFVNLSSNLIGLDKSILKLRIPLCQFKEEILQIKCSLDEGIEELTQQLDTKEELIKSKESLKNLRSLMDLMDKMELLLKRESDVNLHRMAAQLAESEVCKANCNILSIELIQRHISIEREIFTLLDNSLLNLLSSDKLGEDNAHRMATKDCLKIYASLGKIQHVEELVRNQILVPKLKSILNEQSARSTVEMYNQLLLLLNKKSSALNLLISISNEFDEVRKFDFLLHSYWPEVSSGLLCLNNLFSPGDPNEFYKKFNESQKFIVQFEAQLITKERVLKFRARDDYSKFLKKWNLIVYYQIRFQEIAGTLEKALVESKQSHRASSDSIFELDATQITWDCVLKCFAPGLFLPQLLHKFWKLALQLFSRISSWTEEVLVKSDKLEFLCLLHADLKLLSHMAKDMTKIVSSAFPLTPELLSALEANLREIQSNFERIRSNIVQNIINLSCNKEDISKSVADIPRLYRRTNRGVPSSAGAYMDKFLLNVVDTFHSDAFRSKFGEAEQKQTVLKMVNNITSNYLVAVKELLTSVQKTEDSLRKLKQIRDKSSSTGQAPSTGSQSVSDDDKIRMQIQQDLLHFAREIGKLGISSDDVTDLKELNSVVEKSLSNK</sequence>
<dbReference type="InterPro" id="IPR024602">
    <property type="entry name" value="COG_su2_N"/>
</dbReference>
<dbReference type="AlphaFoldDB" id="A0A8S1CH25"/>
<name>A0A8S1CH25_9INSE</name>
<proteinExistence type="inferred from homology"/>
<evidence type="ECO:0000256" key="7">
    <source>
        <dbReference type="ARBA" id="ARBA00023136"/>
    </source>
</evidence>
<dbReference type="PANTHER" id="PTHR12961:SF0">
    <property type="entry name" value="CONSERVED OLIGOMERIC GOLGI COMPLEX SUBUNIT 2"/>
    <property type="match status" value="1"/>
</dbReference>
<dbReference type="PANTHER" id="PTHR12961">
    <property type="entry name" value="CONSERVED OLIGOMERIC GOLGI COMPLEX COMPONENT 2"/>
    <property type="match status" value="1"/>
</dbReference>
<keyword evidence="6" id="KW-0333">Golgi apparatus</keyword>
<keyword evidence="7" id="KW-0472">Membrane</keyword>
<dbReference type="Pfam" id="PF06148">
    <property type="entry name" value="COG2_N"/>
    <property type="match status" value="1"/>
</dbReference>
<keyword evidence="4" id="KW-0813">Transport</keyword>
<evidence type="ECO:0000256" key="3">
    <source>
        <dbReference type="ARBA" id="ARBA00020977"/>
    </source>
</evidence>
<evidence type="ECO:0000256" key="8">
    <source>
        <dbReference type="ARBA" id="ARBA00031344"/>
    </source>
</evidence>
<evidence type="ECO:0000256" key="1">
    <source>
        <dbReference type="ARBA" id="ARBA00004395"/>
    </source>
</evidence>
<dbReference type="GO" id="GO:0006891">
    <property type="term" value="P:intra-Golgi vesicle-mediated transport"/>
    <property type="evidence" value="ECO:0007669"/>
    <property type="project" value="TreeGrafter"/>
</dbReference>
<dbReference type="GO" id="GO:0015031">
    <property type="term" value="P:protein transport"/>
    <property type="evidence" value="ECO:0007669"/>
    <property type="project" value="UniProtKB-KW"/>
</dbReference>
<comment type="subcellular location">
    <subcellularLocation>
        <location evidence="1">Golgi apparatus membrane</location>
        <topology evidence="1">Peripheral membrane protein</topology>
    </subcellularLocation>
</comment>
<feature type="domain" description="Conserved oligomeric Golgi complex subunit 2 N-terminal" evidence="10">
    <location>
        <begin position="10"/>
        <end position="81"/>
    </location>
</feature>
<dbReference type="Proteomes" id="UP000494165">
    <property type="component" value="Unassembled WGS sequence"/>
</dbReference>
<evidence type="ECO:0000256" key="2">
    <source>
        <dbReference type="ARBA" id="ARBA00007603"/>
    </source>
</evidence>
<dbReference type="GO" id="GO:0000139">
    <property type="term" value="C:Golgi membrane"/>
    <property type="evidence" value="ECO:0007669"/>
    <property type="project" value="UniProtKB-SubCell"/>
</dbReference>
<feature type="compositionally biased region" description="Polar residues" evidence="9">
    <location>
        <begin position="610"/>
        <end position="623"/>
    </location>
</feature>
<comment type="caution">
    <text evidence="12">The sequence shown here is derived from an EMBL/GenBank/DDBJ whole genome shotgun (WGS) entry which is preliminary data.</text>
</comment>
<dbReference type="InterPro" id="IPR009316">
    <property type="entry name" value="COG2"/>
</dbReference>
<evidence type="ECO:0000256" key="4">
    <source>
        <dbReference type="ARBA" id="ARBA00022448"/>
    </source>
</evidence>
<protein>
    <recommendedName>
        <fullName evidence="3">Conserved oligomeric Golgi complex subunit 2</fullName>
    </recommendedName>
    <alternativeName>
        <fullName evidence="8">Component of oligomeric Golgi complex 2</fullName>
    </alternativeName>
</protein>
<comment type="similarity">
    <text evidence="2">Belongs to the COG2 family.</text>
</comment>
<evidence type="ECO:0000256" key="5">
    <source>
        <dbReference type="ARBA" id="ARBA00022927"/>
    </source>
</evidence>
<accession>A0A8S1CH25</accession>
<dbReference type="EMBL" id="CADEPI010000038">
    <property type="protein sequence ID" value="CAB3368578.1"/>
    <property type="molecule type" value="Genomic_DNA"/>
</dbReference>
<dbReference type="GO" id="GO:0017119">
    <property type="term" value="C:Golgi transport complex"/>
    <property type="evidence" value="ECO:0007669"/>
    <property type="project" value="TreeGrafter"/>
</dbReference>
<organism evidence="12 13">
    <name type="scientific">Cloeon dipterum</name>
    <dbReference type="NCBI Taxonomy" id="197152"/>
    <lineage>
        <taxon>Eukaryota</taxon>
        <taxon>Metazoa</taxon>
        <taxon>Ecdysozoa</taxon>
        <taxon>Arthropoda</taxon>
        <taxon>Hexapoda</taxon>
        <taxon>Insecta</taxon>
        <taxon>Pterygota</taxon>
        <taxon>Palaeoptera</taxon>
        <taxon>Ephemeroptera</taxon>
        <taxon>Pisciforma</taxon>
        <taxon>Baetidae</taxon>
        <taxon>Cloeon</taxon>
    </lineage>
</organism>
<dbReference type="OrthoDB" id="332281at2759"/>
<feature type="region of interest" description="Disordered" evidence="9">
    <location>
        <begin position="603"/>
        <end position="626"/>
    </location>
</feature>
<evidence type="ECO:0000313" key="12">
    <source>
        <dbReference type="EMBL" id="CAB3368578.1"/>
    </source>
</evidence>
<dbReference type="GO" id="GO:0007030">
    <property type="term" value="P:Golgi organization"/>
    <property type="evidence" value="ECO:0007669"/>
    <property type="project" value="InterPro"/>
</dbReference>
<gene>
    <name evidence="12" type="ORF">CLODIP_2_CD07215</name>
</gene>
<evidence type="ECO:0000259" key="11">
    <source>
        <dbReference type="Pfam" id="PF12022"/>
    </source>
</evidence>
<reference evidence="12 13" key="1">
    <citation type="submission" date="2020-04" db="EMBL/GenBank/DDBJ databases">
        <authorList>
            <person name="Alioto T."/>
            <person name="Alioto T."/>
            <person name="Gomez Garrido J."/>
        </authorList>
    </citation>
    <scope>NUCLEOTIDE SEQUENCE [LARGE SCALE GENOMIC DNA]</scope>
</reference>